<dbReference type="EMBL" id="FOCD01000003">
    <property type="protein sequence ID" value="SEN67056.1"/>
    <property type="molecule type" value="Genomic_DNA"/>
</dbReference>
<dbReference type="Pfam" id="PF26301">
    <property type="entry name" value="spore_CmpA"/>
    <property type="match status" value="1"/>
</dbReference>
<proteinExistence type="predicted"/>
<dbReference type="Proteomes" id="UP000199735">
    <property type="component" value="Unassembled WGS sequence"/>
</dbReference>
<evidence type="ECO:0008006" key="3">
    <source>
        <dbReference type="Google" id="ProtNLM"/>
    </source>
</evidence>
<organism evidence="1 2">
    <name type="scientific">Terribacillus saccharophilus</name>
    <dbReference type="NCBI Taxonomy" id="361277"/>
    <lineage>
        <taxon>Bacteria</taxon>
        <taxon>Bacillati</taxon>
        <taxon>Bacillota</taxon>
        <taxon>Bacilli</taxon>
        <taxon>Bacillales</taxon>
        <taxon>Bacillaceae</taxon>
        <taxon>Terribacillus</taxon>
    </lineage>
</organism>
<dbReference type="GeneID" id="34768673"/>
<gene>
    <name evidence="1" type="ORF">SAMN04489762_2537</name>
</gene>
<reference evidence="1 2" key="1">
    <citation type="submission" date="2016-10" db="EMBL/GenBank/DDBJ databases">
        <authorList>
            <person name="Varghese N."/>
            <person name="Submissions S."/>
        </authorList>
    </citation>
    <scope>NUCLEOTIDE SEQUENCE [LARGE SCALE GENOMIC DNA]</scope>
    <source>
        <strain evidence="1 2">DSM 21619</strain>
    </source>
</reference>
<dbReference type="RefSeq" id="WP_093880966.1">
    <property type="nucleotide sequence ID" value="NZ_CP008876.1"/>
</dbReference>
<sequence>MPNWLKNQLSQAFLTKNVNQLKVLNQCWFFYKRNQHSNGS</sequence>
<dbReference type="InterPro" id="IPR047764">
    <property type="entry name" value="CmpA"/>
</dbReference>
<accession>A0AAX2EH73</accession>
<name>A0AAX2EH73_9BACI</name>
<protein>
    <recommendedName>
        <fullName evidence="3">Cortex morphogenetic protein CmpA</fullName>
    </recommendedName>
</protein>
<evidence type="ECO:0000313" key="2">
    <source>
        <dbReference type="Proteomes" id="UP000199735"/>
    </source>
</evidence>
<dbReference type="NCBIfam" id="NF033225">
    <property type="entry name" value="spore_CmpA"/>
    <property type="match status" value="1"/>
</dbReference>
<comment type="caution">
    <text evidence="1">The sequence shown here is derived from an EMBL/GenBank/DDBJ whole genome shotgun (WGS) entry which is preliminary data.</text>
</comment>
<evidence type="ECO:0000313" key="1">
    <source>
        <dbReference type="EMBL" id="SEN67056.1"/>
    </source>
</evidence>
<dbReference type="AlphaFoldDB" id="A0AAX2EH73"/>